<dbReference type="AlphaFoldDB" id="A0A6I8LJV1"/>
<evidence type="ECO:0000313" key="3">
    <source>
        <dbReference type="Proteomes" id="UP000399805"/>
    </source>
</evidence>
<organism evidence="2 3">
    <name type="scientific">Amycolatopsis camponoti</name>
    <dbReference type="NCBI Taxonomy" id="2606593"/>
    <lineage>
        <taxon>Bacteria</taxon>
        <taxon>Bacillati</taxon>
        <taxon>Actinomycetota</taxon>
        <taxon>Actinomycetes</taxon>
        <taxon>Pseudonocardiales</taxon>
        <taxon>Pseudonocardiaceae</taxon>
        <taxon>Amycolatopsis</taxon>
    </lineage>
</organism>
<sequence length="378" mass="42211">MNASRRPGRRFPGPELWSRALEIRNSWLSHALSTEPADRPAAEAAITRLYELAGASPPSFEWVPSPAAATEVVTPGQALSLGGDLPVEARLATLVTSLRERLDQRIGPWHDRRRRVDRPPPDPLGFSLRTLLNNGLGPALRRSIRDSVAGALRGELTTRAGLHWDGQQEAHWIALYDLHRQVDGVRFEPADGVQLDLWVTLARSCGWWWPREDVCVVAERPLVVRTERVDDDYGLVRLHHETGPAVAFPDGWTVHAWHGTRVPSWVIDAPAAERIIAERNVEVRRCAIERVGWPAFVAEAGFELLDRADDPGNPGYELRLYDGPSARLLLVVNGSVERDGTRRHYGLRVPAEIDHSLDAAGWTYGLSGAQYARLRRRT</sequence>
<dbReference type="EMBL" id="CABVGP010000001">
    <property type="protein sequence ID" value="VVJ15539.1"/>
    <property type="molecule type" value="Genomic_DNA"/>
</dbReference>
<gene>
    <name evidence="2" type="ORF">AA23TX_00560</name>
</gene>
<evidence type="ECO:0000259" key="1">
    <source>
        <dbReference type="Pfam" id="PF20530"/>
    </source>
</evidence>
<dbReference type="Pfam" id="PF20530">
    <property type="entry name" value="DUF6745"/>
    <property type="match status" value="1"/>
</dbReference>
<keyword evidence="3" id="KW-1185">Reference proteome</keyword>
<accession>A0A6I8LJV1</accession>
<reference evidence="2 3" key="1">
    <citation type="submission" date="2019-09" db="EMBL/GenBank/DDBJ databases">
        <authorList>
            <person name="Leyn A S."/>
        </authorList>
    </citation>
    <scope>NUCLEOTIDE SEQUENCE [LARGE SCALE GENOMIC DNA]</scope>
    <source>
        <strain evidence="2">AA231_1</strain>
    </source>
</reference>
<protein>
    <recommendedName>
        <fullName evidence="1">DUF6745 domain-containing protein</fullName>
    </recommendedName>
</protein>
<dbReference type="InterPro" id="IPR046633">
    <property type="entry name" value="DUF6745"/>
</dbReference>
<dbReference type="RefSeq" id="WP_155541021.1">
    <property type="nucleotide sequence ID" value="NZ_CABVGP010000001.1"/>
</dbReference>
<dbReference type="Proteomes" id="UP000399805">
    <property type="component" value="Unassembled WGS sequence"/>
</dbReference>
<feature type="domain" description="DUF6745" evidence="1">
    <location>
        <begin position="166"/>
        <end position="375"/>
    </location>
</feature>
<name>A0A6I8LJV1_9PSEU</name>
<evidence type="ECO:0000313" key="2">
    <source>
        <dbReference type="EMBL" id="VVJ15539.1"/>
    </source>
</evidence>
<proteinExistence type="predicted"/>